<feature type="domain" description="DUF8040" evidence="1">
    <location>
        <begin position="7"/>
        <end position="52"/>
    </location>
</feature>
<sequence length="52" mass="5862">SPEPYHNSALSGEQWTHELLGGHSDRISDNLGIKAHVFHRLKTKLQWNGGLK</sequence>
<organism evidence="2 3">
    <name type="scientific">Armillaria solidipes</name>
    <dbReference type="NCBI Taxonomy" id="1076256"/>
    <lineage>
        <taxon>Eukaryota</taxon>
        <taxon>Fungi</taxon>
        <taxon>Dikarya</taxon>
        <taxon>Basidiomycota</taxon>
        <taxon>Agaricomycotina</taxon>
        <taxon>Agaricomycetes</taxon>
        <taxon>Agaricomycetidae</taxon>
        <taxon>Agaricales</taxon>
        <taxon>Marasmiineae</taxon>
        <taxon>Physalacriaceae</taxon>
        <taxon>Armillaria</taxon>
    </lineage>
</organism>
<dbReference type="Pfam" id="PF26138">
    <property type="entry name" value="DUF8040"/>
    <property type="match status" value="1"/>
</dbReference>
<gene>
    <name evidence="2" type="ORF">ARMSODRAFT_841215</name>
</gene>
<dbReference type="Proteomes" id="UP000218334">
    <property type="component" value="Unassembled WGS sequence"/>
</dbReference>
<feature type="non-terminal residue" evidence="2">
    <location>
        <position position="52"/>
    </location>
</feature>
<protein>
    <recommendedName>
        <fullName evidence="1">DUF8040 domain-containing protein</fullName>
    </recommendedName>
</protein>
<name>A0A2H3BAM8_9AGAR</name>
<evidence type="ECO:0000313" key="3">
    <source>
        <dbReference type="Proteomes" id="UP000218334"/>
    </source>
</evidence>
<evidence type="ECO:0000259" key="1">
    <source>
        <dbReference type="Pfam" id="PF26138"/>
    </source>
</evidence>
<dbReference type="InterPro" id="IPR058353">
    <property type="entry name" value="DUF8040"/>
</dbReference>
<evidence type="ECO:0000313" key="2">
    <source>
        <dbReference type="EMBL" id="PBK60096.1"/>
    </source>
</evidence>
<reference evidence="3" key="1">
    <citation type="journal article" date="2017" name="Nat. Ecol. Evol.">
        <title>Genome expansion and lineage-specific genetic innovations in the forest pathogenic fungi Armillaria.</title>
        <authorList>
            <person name="Sipos G."/>
            <person name="Prasanna A.N."/>
            <person name="Walter M.C."/>
            <person name="O'Connor E."/>
            <person name="Balint B."/>
            <person name="Krizsan K."/>
            <person name="Kiss B."/>
            <person name="Hess J."/>
            <person name="Varga T."/>
            <person name="Slot J."/>
            <person name="Riley R."/>
            <person name="Boka B."/>
            <person name="Rigling D."/>
            <person name="Barry K."/>
            <person name="Lee J."/>
            <person name="Mihaltcheva S."/>
            <person name="LaButti K."/>
            <person name="Lipzen A."/>
            <person name="Waldron R."/>
            <person name="Moloney N.M."/>
            <person name="Sperisen C."/>
            <person name="Kredics L."/>
            <person name="Vagvoelgyi C."/>
            <person name="Patrignani A."/>
            <person name="Fitzpatrick D."/>
            <person name="Nagy I."/>
            <person name="Doyle S."/>
            <person name="Anderson J.B."/>
            <person name="Grigoriev I.V."/>
            <person name="Gueldener U."/>
            <person name="Muensterkoetter M."/>
            <person name="Nagy L.G."/>
        </authorList>
    </citation>
    <scope>NUCLEOTIDE SEQUENCE [LARGE SCALE GENOMIC DNA]</scope>
    <source>
        <strain evidence="3">28-4</strain>
    </source>
</reference>
<keyword evidence="3" id="KW-1185">Reference proteome</keyword>
<dbReference type="EMBL" id="KZ293492">
    <property type="protein sequence ID" value="PBK60096.1"/>
    <property type="molecule type" value="Genomic_DNA"/>
</dbReference>
<dbReference type="STRING" id="1076256.A0A2H3BAM8"/>
<proteinExistence type="predicted"/>
<accession>A0A2H3BAM8</accession>
<dbReference type="AlphaFoldDB" id="A0A2H3BAM8"/>
<feature type="non-terminal residue" evidence="2">
    <location>
        <position position="1"/>
    </location>
</feature>